<organism evidence="2 3">
    <name type="scientific">Trueperella abortisuis</name>
    <dbReference type="NCBI Taxonomy" id="445930"/>
    <lineage>
        <taxon>Bacteria</taxon>
        <taxon>Bacillati</taxon>
        <taxon>Actinomycetota</taxon>
        <taxon>Actinomycetes</taxon>
        <taxon>Actinomycetales</taxon>
        <taxon>Actinomycetaceae</taxon>
        <taxon>Trueperella</taxon>
    </lineage>
</organism>
<dbReference type="NCBIfam" id="NF033493">
    <property type="entry name" value="MetS_like_NSS"/>
    <property type="match status" value="1"/>
</dbReference>
<feature type="transmembrane region" description="Helical" evidence="1">
    <location>
        <begin position="6"/>
        <end position="25"/>
    </location>
</feature>
<evidence type="ECO:0008006" key="4">
    <source>
        <dbReference type="Google" id="ProtNLM"/>
    </source>
</evidence>
<protein>
    <recommendedName>
        <fullName evidence="4">Methionine/alanine import family NSS transporter small subunit</fullName>
    </recommendedName>
</protein>
<dbReference type="Proteomes" id="UP001230145">
    <property type="component" value="Unassembled WGS sequence"/>
</dbReference>
<name>A0ABT9PGU7_9ACTO</name>
<proteinExistence type="predicted"/>
<evidence type="ECO:0000256" key="1">
    <source>
        <dbReference type="SAM" id="Phobius"/>
    </source>
</evidence>
<reference evidence="2 3" key="1">
    <citation type="submission" date="2023-07" db="EMBL/GenBank/DDBJ databases">
        <title>Sequencing the genomes of 1000 actinobacteria strains.</title>
        <authorList>
            <person name="Klenk H.-P."/>
        </authorList>
    </citation>
    <scope>NUCLEOTIDE SEQUENCE [LARGE SCALE GENOMIC DNA]</scope>
    <source>
        <strain evidence="2 3">DSM 19515</strain>
    </source>
</reference>
<gene>
    <name evidence="2" type="ORF">J2S45_000620</name>
</gene>
<keyword evidence="1" id="KW-0472">Membrane</keyword>
<accession>A0ABT9PGU7</accession>
<dbReference type="Pfam" id="PF16951">
    <property type="entry name" value="MaAIMP_sms"/>
    <property type="match status" value="1"/>
</dbReference>
<sequence length="34" mass="3603">MGTSAIAMMIVALATVWGGLVLAIVHHVRANRDK</sequence>
<evidence type="ECO:0000313" key="3">
    <source>
        <dbReference type="Proteomes" id="UP001230145"/>
    </source>
</evidence>
<keyword evidence="1" id="KW-1133">Transmembrane helix</keyword>
<dbReference type="InterPro" id="IPR031596">
    <property type="entry name" value="MaAIMP_sms"/>
</dbReference>
<dbReference type="EMBL" id="JAUSQL010000001">
    <property type="protein sequence ID" value="MDP9831941.1"/>
    <property type="molecule type" value="Genomic_DNA"/>
</dbReference>
<keyword evidence="3" id="KW-1185">Reference proteome</keyword>
<evidence type="ECO:0000313" key="2">
    <source>
        <dbReference type="EMBL" id="MDP9831941.1"/>
    </source>
</evidence>
<keyword evidence="1" id="KW-0812">Transmembrane</keyword>
<dbReference type="RefSeq" id="WP_307634508.1">
    <property type="nucleotide sequence ID" value="NZ_JAUSQL010000001.1"/>
</dbReference>
<comment type="caution">
    <text evidence="2">The sequence shown here is derived from an EMBL/GenBank/DDBJ whole genome shotgun (WGS) entry which is preliminary data.</text>
</comment>